<organism evidence="2 3">
    <name type="scientific">Brochothrix thermosphacta</name>
    <name type="common">Microbacterium thermosphactum</name>
    <dbReference type="NCBI Taxonomy" id="2756"/>
    <lineage>
        <taxon>Bacteria</taxon>
        <taxon>Bacillati</taxon>
        <taxon>Bacillota</taxon>
        <taxon>Bacilli</taxon>
        <taxon>Bacillales</taxon>
        <taxon>Listeriaceae</taxon>
        <taxon>Brochothrix</taxon>
    </lineage>
</organism>
<evidence type="ECO:0000313" key="2">
    <source>
        <dbReference type="EMBL" id="SPP28310.1"/>
    </source>
</evidence>
<gene>
    <name evidence="2" type="ORF">BTBSAS_20180</name>
</gene>
<dbReference type="AlphaFoldDB" id="A0A2X0R2Q2"/>
<dbReference type="EMBL" id="OUNC01000012">
    <property type="protein sequence ID" value="SPP28310.1"/>
    <property type="molecule type" value="Genomic_DNA"/>
</dbReference>
<keyword evidence="1" id="KW-1133">Transmembrane helix</keyword>
<evidence type="ECO:0000256" key="1">
    <source>
        <dbReference type="SAM" id="Phobius"/>
    </source>
</evidence>
<protein>
    <submittedName>
        <fullName evidence="2">Uncharacterized protein</fullName>
    </submittedName>
</protein>
<accession>A0A2X0R2Q2</accession>
<keyword evidence="1" id="KW-0472">Membrane</keyword>
<dbReference type="RefSeq" id="WP_154657746.1">
    <property type="nucleotide sequence ID" value="NZ_CBCPHX010000008.1"/>
</dbReference>
<name>A0A2X0R2Q2_BROTH</name>
<proteinExistence type="predicted"/>
<evidence type="ECO:0000313" key="3">
    <source>
        <dbReference type="Proteomes" id="UP000270190"/>
    </source>
</evidence>
<sequence length="56" mass="6394">MNKYLVLLLVTGIIVLLGFFAPDYLPVSDRAARSITGWSWVLCVYAFVKFLTYKGY</sequence>
<feature type="transmembrane region" description="Helical" evidence="1">
    <location>
        <begin position="36"/>
        <end position="53"/>
    </location>
</feature>
<reference evidence="3" key="1">
    <citation type="submission" date="2018-04" db="EMBL/GenBank/DDBJ databases">
        <authorList>
            <person name="Illikoud N."/>
        </authorList>
    </citation>
    <scope>NUCLEOTIDE SEQUENCE [LARGE SCALE GENOMIC DNA]</scope>
</reference>
<dbReference type="Proteomes" id="UP000270190">
    <property type="component" value="Unassembled WGS sequence"/>
</dbReference>
<keyword evidence="1" id="KW-0812">Transmembrane</keyword>